<proteinExistence type="predicted"/>
<sequence length="474" mass="54184">MDASRFYSLLKHDFPHQTTANQDMALQLLAKFSVATNDNEVFLLKGYAGTGKTTIVGTLVKNLIKLKKSSVLLAPTGRAAKVISNYSQKEAFTIHKKIYFPKSEKGGSVSFRLKPNKSRNVIFIVDEASMIPDINQDSKLFENGSLLDDLMQYVYSGHNCKLLLIGDTAQLPPVKLNLSPALDKHTLQNQYNKEVIELELTEVVRQQHDSGILMNATLLRQRLDDGFFEDFKFSETPYPEVIRPLDGQELMDAISDSYSSLGNEDTVIIVRSNKRANLYNQNIRNRILFQESELAAGDYLMVVKNNYHWVKPQSEAGFIANGDIIEVLEIFSIKELYGFRFAEVLVNMVDYPKMKPLETVLLLDTLTSETPSLSYDDSNKLYHEVMKDYTEVKSKYKKFLAVKNNKYFNALQVKFSYAITCHKSQGGQWNTVFVEQPYLPDGITKEYLRWLYTAITRATEKLYLIGFKDEFFVD</sequence>
<dbReference type="Gene3D" id="3.40.50.300">
    <property type="entry name" value="P-loop containing nucleotide triphosphate hydrolases"/>
    <property type="match status" value="2"/>
</dbReference>
<dbReference type="EMBL" id="QEHR01000007">
    <property type="protein sequence ID" value="PVW13781.1"/>
    <property type="molecule type" value="Genomic_DNA"/>
</dbReference>
<feature type="domain" description="AAA+ ATPase" evidence="3">
    <location>
        <begin position="38"/>
        <end position="192"/>
    </location>
</feature>
<gene>
    <name evidence="4" type="ORF">DDV96_11525</name>
</gene>
<dbReference type="CDD" id="cd17933">
    <property type="entry name" value="DEXSc_RecD-like"/>
    <property type="match status" value="1"/>
</dbReference>
<accession>A0A2U0HY27</accession>
<dbReference type="PANTHER" id="PTHR43788">
    <property type="entry name" value="DNA2/NAM7 HELICASE FAMILY MEMBER"/>
    <property type="match status" value="1"/>
</dbReference>
<evidence type="ECO:0000256" key="1">
    <source>
        <dbReference type="ARBA" id="ARBA00022741"/>
    </source>
</evidence>
<dbReference type="Pfam" id="PF13245">
    <property type="entry name" value="AAA_19"/>
    <property type="match status" value="1"/>
</dbReference>
<dbReference type="InterPro" id="IPR003593">
    <property type="entry name" value="AAA+_ATPase"/>
</dbReference>
<dbReference type="SUPFAM" id="SSF52540">
    <property type="entry name" value="P-loop containing nucleoside triphosphate hydrolases"/>
    <property type="match status" value="1"/>
</dbReference>
<dbReference type="Proteomes" id="UP000245962">
    <property type="component" value="Unassembled WGS sequence"/>
</dbReference>
<dbReference type="Pfam" id="PF13538">
    <property type="entry name" value="UvrD_C_2"/>
    <property type="match status" value="1"/>
</dbReference>
<dbReference type="InterPro" id="IPR027785">
    <property type="entry name" value="UvrD-like_helicase_C"/>
</dbReference>
<dbReference type="PANTHER" id="PTHR43788:SF6">
    <property type="entry name" value="DNA HELICASE B"/>
    <property type="match status" value="1"/>
</dbReference>
<dbReference type="InterPro" id="IPR027417">
    <property type="entry name" value="P-loop_NTPase"/>
</dbReference>
<keyword evidence="4" id="KW-0540">Nuclease</keyword>
<keyword evidence="2" id="KW-0067">ATP-binding</keyword>
<dbReference type="RefSeq" id="WP_116694914.1">
    <property type="nucleotide sequence ID" value="NZ_QEHR01000007.1"/>
</dbReference>
<keyword evidence="4" id="KW-0378">Hydrolase</keyword>
<evidence type="ECO:0000313" key="5">
    <source>
        <dbReference type="Proteomes" id="UP000245962"/>
    </source>
</evidence>
<dbReference type="GO" id="GO:0005524">
    <property type="term" value="F:ATP binding"/>
    <property type="evidence" value="ECO:0007669"/>
    <property type="project" value="UniProtKB-KW"/>
</dbReference>
<keyword evidence="5" id="KW-1185">Reference proteome</keyword>
<dbReference type="GO" id="GO:0004519">
    <property type="term" value="F:endonuclease activity"/>
    <property type="evidence" value="ECO:0007669"/>
    <property type="project" value="UniProtKB-KW"/>
</dbReference>
<name>A0A2U0HY27_9FLAO</name>
<dbReference type="OrthoDB" id="9803432at2"/>
<dbReference type="SMART" id="SM00382">
    <property type="entry name" value="AAA"/>
    <property type="match status" value="1"/>
</dbReference>
<keyword evidence="4" id="KW-0255">Endonuclease</keyword>
<evidence type="ECO:0000256" key="2">
    <source>
        <dbReference type="ARBA" id="ARBA00022840"/>
    </source>
</evidence>
<dbReference type="GO" id="GO:0003678">
    <property type="term" value="F:DNA helicase activity"/>
    <property type="evidence" value="ECO:0007669"/>
    <property type="project" value="UniProtKB-ARBA"/>
</dbReference>
<protein>
    <submittedName>
        <fullName evidence="4">ATP-dependent endonuclease</fullName>
    </submittedName>
</protein>
<reference evidence="4 5" key="1">
    <citation type="submission" date="2018-04" db="EMBL/GenBank/DDBJ databases">
        <title>Marixanthomonas spongiae HN-E44 sp. nov., isolated from a marine sponge.</title>
        <authorList>
            <person name="Luo L."/>
            <person name="Zhuang L."/>
        </authorList>
    </citation>
    <scope>NUCLEOTIDE SEQUENCE [LARGE SCALE GENOMIC DNA]</scope>
    <source>
        <strain evidence="4 5">HN-E44</strain>
    </source>
</reference>
<evidence type="ECO:0000259" key="3">
    <source>
        <dbReference type="SMART" id="SM00382"/>
    </source>
</evidence>
<evidence type="ECO:0000313" key="4">
    <source>
        <dbReference type="EMBL" id="PVW13781.1"/>
    </source>
</evidence>
<organism evidence="4 5">
    <name type="scientific">Marixanthomonas spongiae</name>
    <dbReference type="NCBI Taxonomy" id="2174845"/>
    <lineage>
        <taxon>Bacteria</taxon>
        <taxon>Pseudomonadati</taxon>
        <taxon>Bacteroidota</taxon>
        <taxon>Flavobacteriia</taxon>
        <taxon>Flavobacteriales</taxon>
        <taxon>Flavobacteriaceae</taxon>
        <taxon>Marixanthomonas</taxon>
    </lineage>
</organism>
<dbReference type="InterPro" id="IPR050534">
    <property type="entry name" value="Coronavir_polyprotein_1ab"/>
</dbReference>
<dbReference type="AlphaFoldDB" id="A0A2U0HY27"/>
<comment type="caution">
    <text evidence="4">The sequence shown here is derived from an EMBL/GenBank/DDBJ whole genome shotgun (WGS) entry which is preliminary data.</text>
</comment>
<keyword evidence="1" id="KW-0547">Nucleotide-binding</keyword>
<dbReference type="CDD" id="cd18809">
    <property type="entry name" value="SF1_C_RecD"/>
    <property type="match status" value="1"/>
</dbReference>